<keyword evidence="1" id="KW-0479">Metal-binding</keyword>
<feature type="compositionally biased region" description="Basic and acidic residues" evidence="6">
    <location>
        <begin position="1116"/>
        <end position="1130"/>
    </location>
</feature>
<dbReference type="GO" id="GO:0051017">
    <property type="term" value="P:actin filament bundle assembly"/>
    <property type="evidence" value="ECO:0007669"/>
    <property type="project" value="InterPro"/>
</dbReference>
<dbReference type="Proteomes" id="UP000076078">
    <property type="component" value="Unassembled WGS sequence"/>
</dbReference>
<name>A0A151ZE39_TIELA</name>
<evidence type="ECO:0000256" key="6">
    <source>
        <dbReference type="SAM" id="MobiDB-lite"/>
    </source>
</evidence>
<accession>A0A151ZE39</accession>
<feature type="compositionally biased region" description="Basic residues" evidence="6">
    <location>
        <begin position="148"/>
        <end position="157"/>
    </location>
</feature>
<dbReference type="EMBL" id="LODT01000031">
    <property type="protein sequence ID" value="KYQ92195.1"/>
    <property type="molecule type" value="Genomic_DNA"/>
</dbReference>
<feature type="domain" description="Calponin-homology (CH)" evidence="7">
    <location>
        <begin position="1670"/>
        <end position="1777"/>
    </location>
</feature>
<dbReference type="FunCoup" id="A0A151ZE39">
    <property type="interactions" value="508"/>
</dbReference>
<feature type="domain" description="Calponin-homology (CH)" evidence="7">
    <location>
        <begin position="1402"/>
        <end position="1518"/>
    </location>
</feature>
<feature type="compositionally biased region" description="Polar residues" evidence="6">
    <location>
        <begin position="158"/>
        <end position="181"/>
    </location>
</feature>
<keyword evidence="2" id="KW-0677">Repeat</keyword>
<evidence type="ECO:0000256" key="1">
    <source>
        <dbReference type="ARBA" id="ARBA00022723"/>
    </source>
</evidence>
<evidence type="ECO:0000256" key="2">
    <source>
        <dbReference type="ARBA" id="ARBA00022737"/>
    </source>
</evidence>
<dbReference type="Gene3D" id="1.10.287.1490">
    <property type="match status" value="1"/>
</dbReference>
<dbReference type="SUPFAM" id="SSF47576">
    <property type="entry name" value="Calponin-homology domain, CH-domain"/>
    <property type="match status" value="1"/>
</dbReference>
<dbReference type="InterPro" id="IPR001715">
    <property type="entry name" value="CH_dom"/>
</dbReference>
<evidence type="ECO:0000313" key="8">
    <source>
        <dbReference type="EMBL" id="KYQ92195.1"/>
    </source>
</evidence>
<dbReference type="GO" id="GO:0032432">
    <property type="term" value="C:actin filament bundle"/>
    <property type="evidence" value="ECO:0007669"/>
    <property type="project" value="TreeGrafter"/>
</dbReference>
<feature type="compositionally biased region" description="Basic and acidic residues" evidence="6">
    <location>
        <begin position="1018"/>
        <end position="1031"/>
    </location>
</feature>
<dbReference type="PANTHER" id="PTHR19961">
    <property type="entry name" value="FIMBRIN/PLASTIN"/>
    <property type="match status" value="1"/>
</dbReference>
<evidence type="ECO:0000313" key="9">
    <source>
        <dbReference type="Proteomes" id="UP000076078"/>
    </source>
</evidence>
<dbReference type="GO" id="GO:0051015">
    <property type="term" value="F:actin filament binding"/>
    <property type="evidence" value="ECO:0007669"/>
    <property type="project" value="InterPro"/>
</dbReference>
<dbReference type="Gene3D" id="1.10.418.10">
    <property type="entry name" value="Calponin-like domain"/>
    <property type="match status" value="3"/>
</dbReference>
<feature type="domain" description="Calponin-homology (CH)" evidence="7">
    <location>
        <begin position="1795"/>
        <end position="1903"/>
    </location>
</feature>
<feature type="region of interest" description="Disordered" evidence="6">
    <location>
        <begin position="42"/>
        <end position="63"/>
    </location>
</feature>
<dbReference type="InParanoid" id="A0A151ZE39"/>
<dbReference type="GO" id="GO:0051639">
    <property type="term" value="P:actin filament network formation"/>
    <property type="evidence" value="ECO:0007669"/>
    <property type="project" value="TreeGrafter"/>
</dbReference>
<dbReference type="InterPro" id="IPR036872">
    <property type="entry name" value="CH_dom_sf"/>
</dbReference>
<feature type="coiled-coil region" evidence="5">
    <location>
        <begin position="1150"/>
        <end position="1177"/>
    </location>
</feature>
<dbReference type="GO" id="GO:0005884">
    <property type="term" value="C:actin filament"/>
    <property type="evidence" value="ECO:0007669"/>
    <property type="project" value="TreeGrafter"/>
</dbReference>
<dbReference type="SMART" id="SM00033">
    <property type="entry name" value="CH"/>
    <property type="match status" value="3"/>
</dbReference>
<gene>
    <name evidence="8" type="ORF">DLAC_07042</name>
</gene>
<evidence type="ECO:0000259" key="7">
    <source>
        <dbReference type="PROSITE" id="PS50021"/>
    </source>
</evidence>
<feature type="compositionally biased region" description="Low complexity" evidence="6">
    <location>
        <begin position="221"/>
        <end position="237"/>
    </location>
</feature>
<comment type="caution">
    <text evidence="8">The sequence shown here is derived from an EMBL/GenBank/DDBJ whole genome shotgun (WGS) entry which is preliminary data.</text>
</comment>
<feature type="coiled-coil region" evidence="5">
    <location>
        <begin position="671"/>
        <end position="900"/>
    </location>
</feature>
<dbReference type="PANTHER" id="PTHR19961:SF68">
    <property type="entry name" value="ACTIN BINDING PROTEIN"/>
    <property type="match status" value="1"/>
</dbReference>
<feature type="region of interest" description="Disordered" evidence="6">
    <location>
        <begin position="271"/>
        <end position="295"/>
    </location>
</feature>
<dbReference type="Pfam" id="PF00307">
    <property type="entry name" value="CH"/>
    <property type="match status" value="3"/>
</dbReference>
<evidence type="ECO:0000256" key="4">
    <source>
        <dbReference type="ARBA" id="ARBA00023203"/>
    </source>
</evidence>
<sequence length="1920" mass="220995">MEPNENSTNNNTGAINRPTMDMKLFTGVTIFDENIDDQLLNSMDVDNDNANGNNNNNQKMTQTQKNSEIMKIWMSEYYLSLIGYHQQREKRLNEFYQDIDNPNASPVSKEERKNLEYEHFQKETSYLRIKRKTIQKQFEPLFEFGDHKGKKKDKTVRRSGTFSPTSMQLAQSPELKNTPIHNPNNNNSNSAYPQTPNSVVKKINRYSLTSVPIVTTTTATSTTYSDSLSPLSSPTTSHENLGNTVLFTKPPLEDPEMVKKSRPLSMTLDSLDRRRTKSVSSIKKDKIGSGSGNSEFAPSGNGLTMEFQNFTPVKSTPLNSKSRTMMFKFDTKSILEETEKLLQEKEEDTRIAAEIGKELLDKNYDLEKEMSQLKAKLLEHEQYFKEMNQENEKLKTENILLSSNISYARMENESLIIKESALSNQLNQQSEWLRSEHSPMKNKTIQQQKEVIEELKSTVADLQQSQGKLLKNRDKLKNANEMLQTSMLDLKDQLTEKIDPKELTALKNKLSNLRSKNRQLQIQLEQNLNNSSDAMVVKDPEVIIKTAFNEMISNEELLSVTPRITSLKLLSDAKYLISKMESEISNIQDVSLISTLLKYLEQESQSTVNINDLVLSNLNDSFESSNSQLSDPKSALYMLICVVTIQKYTKYDKSRIREIEDNVDESSKEKALKYQVENQSLKKSLEELELIVDEYKLKNSKLQDDLIQLKESSQSNFQDDELSSYFSNNNNSQKNQDDLELLKKAFEDQLSVIQLELEATKQSYLNLESEMQQQLNEKDDNMDRYMKQLESILKEFEEKESLISKLTEDLSKKQLELQEKLDLVSKQEMELINVAQQLDSKDLQIQESDQKLKQAIGDLEQLKLQYDQLNKNIEGLTNDLVEKEKQIADLNQQISDMKLGTNQDKDALSNTILEKDQSIRDKDLEITRLLNKALESDQLLSSKDKEISKLVEEIKAKDEIISNHLKEISNLLNTITEKDEKIASLDQEISKLHITVNEKDQAINGKDSEISNLSQSNKHKDSQISSKDDEISKLHITVSEKDQTINGKDSEISNLSQSNKDKDNEISKLQETIIEKDTQLSNKDDEVSKLVQSNKDKDSELTSKQEEITKLQQSNSDKDSQLSSKDEEISKLQNSNSEKDQIITSRDNSIKDKDLEISNLQQRNQQQEDIIREKDLEISKLRVSQSNSDNDKDKTIIDLHDQVRLLKELLEKKSLEKEQNDRHHIEQLQNSTVTLDSQLKLLGDHVSERIANMENNRIKITNDIILYISKLNGDLSELRLENQRLLSEISDLKTFIEMQSKQSSDTLEEKTDSLIIELQKSKEEFELVQLEKKELQEKVERLVNRSRSLKFEKKELSMRVIDLSQQVKNKEDEEEIKKLEIERKLEENKIVLPNYPTKDYYIEMEEPLVDFINQNLPTDKDIENVFPINFNRHILYSFYDGVLLSKIVNLSRPGTIDERVMNIKPNTKIEVEQNFNLVINSARAIGCVIPNESNPLSFLKDEPIDLINLIYELVKVYLTNNITISNYPSLMVLKTTKEQTKNFIGQSATQLLNRWVLYHLGIKKSKQSIEEILLLPTNCIKLLSKLDKDFSEKSDDELSLLFNSFIPRFDLFPWLTLTSYNNKNQKLIYLFIISLFTSKRGIGIQEEANKADQEELKKVVELSFKDIEGTREERAFCIWLNSLNITPYVHNLQQDLQDGLVILQMFDKINPGSFSWTKDGVYNNPSNVYQEVENCNIGIRIAKKMGFSLVGIDGKNIHDCNRKLTLSVIWQACKYHYLSILRSLRKTVTEGTNKDFTEVDITNWANNKVKSIGKSTAILGFRDPAISNGKFLLDLLEAVQPGTVNYNLVQEGTTYDEKKSNAQYIINSARKIGCYIFVVEDDIVDVKQKMIMTLVASLMTKDLSITKKQSNEHNVLSDEE</sequence>
<feature type="compositionally biased region" description="Low complexity" evidence="6">
    <location>
        <begin position="48"/>
        <end position="57"/>
    </location>
</feature>
<feature type="coiled-coil region" evidence="5">
    <location>
        <begin position="356"/>
        <end position="404"/>
    </location>
</feature>
<feature type="coiled-coil region" evidence="5">
    <location>
        <begin position="445"/>
        <end position="530"/>
    </location>
</feature>
<evidence type="ECO:0000256" key="5">
    <source>
        <dbReference type="SAM" id="Coils"/>
    </source>
</evidence>
<dbReference type="OMA" id="WQACKYH"/>
<protein>
    <submittedName>
        <fullName evidence="8">Actin binding protein</fullName>
    </submittedName>
</protein>
<dbReference type="CDD" id="cd21219">
    <property type="entry name" value="CH_PLS_FIM_rpt3"/>
    <property type="match status" value="1"/>
</dbReference>
<feature type="compositionally biased region" description="Basic and acidic residues" evidence="6">
    <location>
        <begin position="1080"/>
        <end position="1109"/>
    </location>
</feature>
<dbReference type="FunFam" id="1.10.418.10:FF:000010">
    <property type="entry name" value="Plastin-3 isoform 1"/>
    <property type="match status" value="1"/>
</dbReference>
<dbReference type="PROSITE" id="PS50021">
    <property type="entry name" value="CH"/>
    <property type="match status" value="3"/>
</dbReference>
<dbReference type="GO" id="GO:0005737">
    <property type="term" value="C:cytoplasm"/>
    <property type="evidence" value="ECO:0007669"/>
    <property type="project" value="TreeGrafter"/>
</dbReference>
<feature type="region of interest" description="Disordered" evidence="6">
    <location>
        <begin position="145"/>
        <end position="196"/>
    </location>
</feature>
<keyword evidence="5" id="KW-0175">Coiled coil</keyword>
<reference evidence="8 9" key="1">
    <citation type="submission" date="2015-12" db="EMBL/GenBank/DDBJ databases">
        <title>Dictyostelia acquired genes for synthesis and detection of signals that induce cell-type specialization by lateral gene transfer from prokaryotes.</title>
        <authorList>
            <person name="Gloeckner G."/>
            <person name="Schaap P."/>
        </authorList>
    </citation>
    <scope>NUCLEOTIDE SEQUENCE [LARGE SCALE GENOMIC DNA]</scope>
    <source>
        <strain evidence="8 9">TK</strain>
    </source>
</reference>
<feature type="region of interest" description="Disordered" evidence="6">
    <location>
        <begin position="221"/>
        <end position="259"/>
    </location>
</feature>
<feature type="compositionally biased region" description="Polar residues" evidence="6">
    <location>
        <begin position="1131"/>
        <end position="1147"/>
    </location>
</feature>
<dbReference type="GO" id="GO:0046872">
    <property type="term" value="F:metal ion binding"/>
    <property type="evidence" value="ECO:0007669"/>
    <property type="project" value="UniProtKB-KW"/>
</dbReference>
<feature type="coiled-coil region" evidence="5">
    <location>
        <begin position="1268"/>
        <end position="1389"/>
    </location>
</feature>
<dbReference type="OrthoDB" id="27871at2759"/>
<evidence type="ECO:0000256" key="3">
    <source>
        <dbReference type="ARBA" id="ARBA00022837"/>
    </source>
</evidence>
<proteinExistence type="predicted"/>
<dbReference type="CDD" id="cd21220">
    <property type="entry name" value="CH_PLS_FIM_rpt4"/>
    <property type="match status" value="1"/>
</dbReference>
<feature type="region of interest" description="Disordered" evidence="6">
    <location>
        <begin position="1080"/>
        <end position="1147"/>
    </location>
</feature>
<dbReference type="InterPro" id="IPR039959">
    <property type="entry name" value="Fimbrin/Plastin"/>
</dbReference>
<organism evidence="8 9">
    <name type="scientific">Tieghemostelium lacteum</name>
    <name type="common">Slime mold</name>
    <name type="synonym">Dictyostelium lacteum</name>
    <dbReference type="NCBI Taxonomy" id="361077"/>
    <lineage>
        <taxon>Eukaryota</taxon>
        <taxon>Amoebozoa</taxon>
        <taxon>Evosea</taxon>
        <taxon>Eumycetozoa</taxon>
        <taxon>Dictyostelia</taxon>
        <taxon>Dictyosteliales</taxon>
        <taxon>Raperosteliaceae</taxon>
        <taxon>Tieghemostelium</taxon>
    </lineage>
</organism>
<feature type="region of interest" description="Disordered" evidence="6">
    <location>
        <begin position="1005"/>
        <end position="1031"/>
    </location>
</feature>
<keyword evidence="4" id="KW-0009">Actin-binding</keyword>
<keyword evidence="3" id="KW-0106">Calcium</keyword>
<keyword evidence="9" id="KW-1185">Reference proteome</keyword>
<dbReference type="STRING" id="361077.A0A151ZE39"/>